<keyword evidence="9" id="KW-0472">Membrane</keyword>
<dbReference type="Gene3D" id="3.40.50.2000">
    <property type="entry name" value="Glycogen Phosphorylase B"/>
    <property type="match status" value="1"/>
</dbReference>
<evidence type="ECO:0000256" key="8">
    <source>
        <dbReference type="PIRSR" id="PIRSR639901-2"/>
    </source>
</evidence>
<dbReference type="KEGG" id="ccun:CCUN_0862"/>
<keyword evidence="9" id="KW-1133">Transmembrane helix</keyword>
<dbReference type="InterPro" id="IPR038107">
    <property type="entry name" value="Glycos_transf_N_sf"/>
</dbReference>
<feature type="domain" description="3-deoxy-D-manno-octulosonic-acid transferase N-terminal" evidence="10">
    <location>
        <begin position="33"/>
        <end position="193"/>
    </location>
</feature>
<feature type="site" description="Transition state stabilizer" evidence="8">
    <location>
        <position position="116"/>
    </location>
</feature>
<dbReference type="AlphaFoldDB" id="A0A1W6BWI2"/>
<dbReference type="InterPro" id="IPR039901">
    <property type="entry name" value="Kdotransferase"/>
</dbReference>
<dbReference type="GO" id="GO:0005886">
    <property type="term" value="C:plasma membrane"/>
    <property type="evidence" value="ECO:0007669"/>
    <property type="project" value="UniProtKB-SubCell"/>
</dbReference>
<evidence type="ECO:0000256" key="7">
    <source>
        <dbReference type="PIRSR" id="PIRSR639901-1"/>
    </source>
</evidence>
<evidence type="ECO:0000256" key="6">
    <source>
        <dbReference type="ARBA" id="ARBA00049183"/>
    </source>
</evidence>
<evidence type="ECO:0000256" key="3">
    <source>
        <dbReference type="ARBA" id="ARBA00019077"/>
    </source>
</evidence>
<comment type="catalytic activity">
    <reaction evidence="6 9">
        <text>lipid IVA (E. coli) + CMP-3-deoxy-beta-D-manno-octulosonate = alpha-Kdo-(2-&gt;6)-lipid IVA (E. coli) + CMP + H(+)</text>
        <dbReference type="Rhea" id="RHEA:28066"/>
        <dbReference type="ChEBI" id="CHEBI:15378"/>
        <dbReference type="ChEBI" id="CHEBI:58603"/>
        <dbReference type="ChEBI" id="CHEBI:60364"/>
        <dbReference type="ChEBI" id="CHEBI:60377"/>
        <dbReference type="ChEBI" id="CHEBI:85987"/>
        <dbReference type="EC" id="2.4.99.12"/>
    </reaction>
</comment>
<dbReference type="Pfam" id="PF04413">
    <property type="entry name" value="Glycos_transf_N"/>
    <property type="match status" value="1"/>
</dbReference>
<evidence type="ECO:0000256" key="1">
    <source>
        <dbReference type="ARBA" id="ARBA00004713"/>
    </source>
</evidence>
<sequence>MIFIYYCLVWIVYIILAFPLFLLSFFKFKYKNSLKARFFLYKNFHQDVADVHFHACSLGEVRSIRELALCFDSRISTITQTGYDEAKNFCQKVNFLAFENFIPFWLKPCKVLVIFEAEYWLMLIFIAKLKGAKVLLINARISDNSYKNYKNFSFFYRLIFSYIDKIFAQSLQDKERLLELGAKKVAIYQNIKAALKPKLSKNYPKLKQKLIIFANTHSKEEQLLLQALKLKDNEKLIIAPRHPERFKEVENLLKDLNLNFDRLSTLKNCEDDLEKEFKSQILLLDLLGELVNFYAISDVVVLGGSFFEGIGGHNPIEAASFENVIISGIYIHNQKKLFNEVENINFCENLEELDEKIHHLSQRAKISKKLDLKPMIKEIQESIDARKSL</sequence>
<protein>
    <recommendedName>
        <fullName evidence="3 9">3-deoxy-D-manno-octulosonic acid transferase</fullName>
        <shortName evidence="9">Kdo transferase</shortName>
        <ecNumber evidence="2 9">2.4.99.12</ecNumber>
    </recommendedName>
    <alternativeName>
        <fullName evidence="5 9">Lipid IV(A) 3-deoxy-D-manno-octulosonic acid transferase</fullName>
    </alternativeName>
</protein>
<keyword evidence="4 9" id="KW-0808">Transferase</keyword>
<evidence type="ECO:0000256" key="5">
    <source>
        <dbReference type="ARBA" id="ARBA00031445"/>
    </source>
</evidence>
<feature type="transmembrane region" description="Helical" evidence="9">
    <location>
        <begin position="6"/>
        <end position="26"/>
    </location>
</feature>
<keyword evidence="11" id="KW-0328">Glycosyltransferase</keyword>
<dbReference type="RefSeq" id="WP_027306490.1">
    <property type="nucleotide sequence ID" value="NZ_CP020867.1"/>
</dbReference>
<dbReference type="Proteomes" id="UP000192902">
    <property type="component" value="Chromosome"/>
</dbReference>
<dbReference type="SUPFAM" id="SSF53756">
    <property type="entry name" value="UDP-Glycosyltransferase/glycogen phosphorylase"/>
    <property type="match status" value="1"/>
</dbReference>
<feature type="site" description="Transition state stabilizer" evidence="8">
    <location>
        <position position="192"/>
    </location>
</feature>
<comment type="subcellular location">
    <subcellularLocation>
        <location evidence="9">Cell membrane</location>
    </subcellularLocation>
</comment>
<accession>A0A1W6BWI2</accession>
<dbReference type="GO" id="GO:0043842">
    <property type="term" value="F:Kdo transferase activity"/>
    <property type="evidence" value="ECO:0007669"/>
    <property type="project" value="UniProtKB-EC"/>
</dbReference>
<evidence type="ECO:0000256" key="9">
    <source>
        <dbReference type="RuleBase" id="RU365103"/>
    </source>
</evidence>
<evidence type="ECO:0000256" key="4">
    <source>
        <dbReference type="ARBA" id="ARBA00022679"/>
    </source>
</evidence>
<dbReference type="GO" id="GO:0009244">
    <property type="term" value="P:lipopolysaccharide core region biosynthetic process"/>
    <property type="evidence" value="ECO:0007669"/>
    <property type="project" value="UniProtKB-UniRule"/>
</dbReference>
<dbReference type="GO" id="GO:0009245">
    <property type="term" value="P:lipid A biosynthetic process"/>
    <property type="evidence" value="ECO:0007669"/>
    <property type="project" value="TreeGrafter"/>
</dbReference>
<keyword evidence="9" id="KW-1003">Cell membrane</keyword>
<comment type="function">
    <text evidence="9">Involved in lipopolysaccharide (LPS) biosynthesis. Catalyzes the transfer of 3-deoxy-D-manno-octulosonate (Kdo) residue(s) from CMP-Kdo to lipid IV(A), the tetraacyldisaccharide-1,4'-bisphosphate precursor of lipid A.</text>
</comment>
<proteinExistence type="inferred from homology"/>
<dbReference type="InterPro" id="IPR007507">
    <property type="entry name" value="Glycos_transf_N"/>
</dbReference>
<dbReference type="EMBL" id="CP020867">
    <property type="protein sequence ID" value="ARJ56473.1"/>
    <property type="molecule type" value="Genomic_DNA"/>
</dbReference>
<dbReference type="EC" id="2.4.99.12" evidence="2 9"/>
<keyword evidence="9" id="KW-0812">Transmembrane</keyword>
<organism evidence="11 12">
    <name type="scientific">Campylobacter cuniculorum DSM 23162 = LMG 24588</name>
    <dbReference type="NCBI Taxonomy" id="1121267"/>
    <lineage>
        <taxon>Bacteria</taxon>
        <taxon>Pseudomonadati</taxon>
        <taxon>Campylobacterota</taxon>
        <taxon>Epsilonproteobacteria</taxon>
        <taxon>Campylobacterales</taxon>
        <taxon>Campylobacteraceae</taxon>
        <taxon>Campylobacter</taxon>
    </lineage>
</organism>
<feature type="active site" description="Proton acceptor" evidence="7">
    <location>
        <position position="60"/>
    </location>
</feature>
<evidence type="ECO:0000256" key="2">
    <source>
        <dbReference type="ARBA" id="ARBA00012621"/>
    </source>
</evidence>
<name>A0A1W6BWI2_9BACT</name>
<keyword evidence="9" id="KW-0448">Lipopolysaccharide biosynthesis</keyword>
<dbReference type="eggNOG" id="COG1519">
    <property type="taxonomic scope" value="Bacteria"/>
</dbReference>
<dbReference type="UniPathway" id="UPA00958"/>
<comment type="similarity">
    <text evidence="9">Belongs to the glycosyltransferase group 1 family.</text>
</comment>
<dbReference type="STRING" id="1121267.CCUN_0862"/>
<comment type="pathway">
    <text evidence="1 9">Bacterial outer membrane biogenesis; LPS core biosynthesis.</text>
</comment>
<dbReference type="NCBIfam" id="NF004389">
    <property type="entry name" value="PRK05749.1-5"/>
    <property type="match status" value="1"/>
</dbReference>
<dbReference type="Gene3D" id="3.40.50.11720">
    <property type="entry name" value="3-Deoxy-D-manno-octulosonic-acid transferase, N-terminal domain"/>
    <property type="match status" value="1"/>
</dbReference>
<reference evidence="11 12" key="1">
    <citation type="submission" date="2017-04" db="EMBL/GenBank/DDBJ databases">
        <title>Complete genome sequence of the Campylobacter cuniculorum type strain LMG24588.</title>
        <authorList>
            <person name="Miller W.G."/>
            <person name="Yee E."/>
            <person name="Revez J."/>
            <person name="Bono J.L."/>
            <person name="Rossi M."/>
        </authorList>
    </citation>
    <scope>NUCLEOTIDE SEQUENCE [LARGE SCALE GENOMIC DNA]</scope>
    <source>
        <strain evidence="11 12">LMG 24588</strain>
    </source>
</reference>
<dbReference type="OrthoDB" id="9789797at2"/>
<evidence type="ECO:0000313" key="11">
    <source>
        <dbReference type="EMBL" id="ARJ56473.1"/>
    </source>
</evidence>
<dbReference type="PANTHER" id="PTHR42755">
    <property type="entry name" value="3-DEOXY-MANNO-OCTULOSONATE CYTIDYLYLTRANSFERASE"/>
    <property type="match status" value="1"/>
</dbReference>
<evidence type="ECO:0000313" key="12">
    <source>
        <dbReference type="Proteomes" id="UP000192902"/>
    </source>
</evidence>
<evidence type="ECO:0000259" key="10">
    <source>
        <dbReference type="Pfam" id="PF04413"/>
    </source>
</evidence>
<gene>
    <name evidence="11" type="primary">kdtA</name>
    <name evidence="11" type="ORF">CCUN_0862</name>
</gene>
<dbReference type="PANTHER" id="PTHR42755:SF1">
    <property type="entry name" value="3-DEOXY-D-MANNO-OCTULOSONIC ACID TRANSFERASE, MITOCHONDRIAL-RELATED"/>
    <property type="match status" value="1"/>
</dbReference>